<keyword evidence="1" id="KW-0175">Coiled coil</keyword>
<organism evidence="2 3">
    <name type="scientific">Stylonychia lemnae</name>
    <name type="common">Ciliate</name>
    <dbReference type="NCBI Taxonomy" id="5949"/>
    <lineage>
        <taxon>Eukaryota</taxon>
        <taxon>Sar</taxon>
        <taxon>Alveolata</taxon>
        <taxon>Ciliophora</taxon>
        <taxon>Intramacronucleata</taxon>
        <taxon>Spirotrichea</taxon>
        <taxon>Stichotrichia</taxon>
        <taxon>Sporadotrichida</taxon>
        <taxon>Oxytrichidae</taxon>
        <taxon>Stylonychinae</taxon>
        <taxon>Stylonychia</taxon>
    </lineage>
</organism>
<name>A0A077ZRC2_STYLE</name>
<proteinExistence type="predicted"/>
<gene>
    <name evidence="2" type="primary">Contig13883.g14820</name>
    <name evidence="2" type="ORF">STYLEM_950</name>
</gene>
<dbReference type="Proteomes" id="UP000039865">
    <property type="component" value="Unassembled WGS sequence"/>
</dbReference>
<protein>
    <submittedName>
        <fullName evidence="2">Uncharacterized protein</fullName>
    </submittedName>
</protein>
<dbReference type="InParanoid" id="A0A077ZRC2"/>
<accession>A0A077ZRC2</accession>
<keyword evidence="3" id="KW-1185">Reference proteome</keyword>
<feature type="coiled-coil region" evidence="1">
    <location>
        <begin position="17"/>
        <end position="44"/>
    </location>
</feature>
<evidence type="ECO:0000313" key="3">
    <source>
        <dbReference type="Proteomes" id="UP000039865"/>
    </source>
</evidence>
<reference evidence="2 3" key="1">
    <citation type="submission" date="2014-06" db="EMBL/GenBank/DDBJ databases">
        <authorList>
            <person name="Swart Estienne"/>
        </authorList>
    </citation>
    <scope>NUCLEOTIDE SEQUENCE [LARGE SCALE GENOMIC DNA]</scope>
    <source>
        <strain evidence="2 3">130c</strain>
    </source>
</reference>
<dbReference type="EMBL" id="CCKQ01000903">
    <property type="protein sequence ID" value="CDW71999.1"/>
    <property type="molecule type" value="Genomic_DNA"/>
</dbReference>
<dbReference type="AlphaFoldDB" id="A0A077ZRC2"/>
<evidence type="ECO:0000256" key="1">
    <source>
        <dbReference type="SAM" id="Coils"/>
    </source>
</evidence>
<sequence length="288" mass="33929">MEGSKSGSQSQLTPEQLKEIHSQLDIEEKALQKEKRRRNQVNQIFFDDEDREFYGFSDQVLEYVALAVKNQLYNISIHNQNVYTEDDYVKVDDVWLKVAKIMYESSRLSFQNERMENLRTKNVKLYNSQVLDDLQYKLNVTKKAGEVVCTYLEINPDQFMYLRDQGSLTILEHLDPIQFLIPVPVSSKIIEELDKTKALTILNEILNAAANAMKENKDIIKVKKEQLQQIYHFLAEDILWMEFGMDFEDFKFTLMHHKVLVDQSIVSQLSEFNEDLFNFFDGDFYESD</sequence>
<evidence type="ECO:0000313" key="2">
    <source>
        <dbReference type="EMBL" id="CDW71999.1"/>
    </source>
</evidence>